<dbReference type="Proteomes" id="UP000007305">
    <property type="component" value="Chromosome 5"/>
</dbReference>
<feature type="region of interest" description="Disordered" evidence="8">
    <location>
        <begin position="1"/>
        <end position="45"/>
    </location>
</feature>
<dbReference type="SUPFAM" id="SSF54495">
    <property type="entry name" value="UBC-like"/>
    <property type="match status" value="1"/>
</dbReference>
<keyword evidence="3 7" id="KW-0813">Transport</keyword>
<dbReference type="Gramene" id="Zm00001eb259630_T002">
    <property type="protein sequence ID" value="Zm00001eb259630_P002"/>
    <property type="gene ID" value="Zm00001eb259630"/>
</dbReference>
<evidence type="ECO:0000313" key="11">
    <source>
        <dbReference type="EnsemblPlants" id="Zm00001eb259630_P004"/>
    </source>
</evidence>
<dbReference type="GO" id="GO:0043130">
    <property type="term" value="F:ubiquitin binding"/>
    <property type="evidence" value="ECO:0000318"/>
    <property type="project" value="GO_Central"/>
</dbReference>
<reference evidence="11" key="3">
    <citation type="submission" date="2021-05" db="UniProtKB">
        <authorList>
            <consortium name="EnsemblPlants"/>
        </authorList>
    </citation>
    <scope>IDENTIFICATION</scope>
    <source>
        <strain evidence="11">cv. B73</strain>
    </source>
</reference>
<dbReference type="GO" id="GO:0015031">
    <property type="term" value="P:protein transport"/>
    <property type="evidence" value="ECO:0007669"/>
    <property type="project" value="UniProtKB-UniRule"/>
</dbReference>
<dbReference type="EnsemblPlants" id="Zm00001eb259630_T002">
    <property type="protein sequence ID" value="Zm00001eb259630_P002"/>
    <property type="gene ID" value="Zm00001eb259630"/>
</dbReference>
<feature type="region of interest" description="Disordered" evidence="8">
    <location>
        <begin position="62"/>
        <end position="87"/>
    </location>
</feature>
<evidence type="ECO:0000259" key="9">
    <source>
        <dbReference type="PROSITE" id="PS51312"/>
    </source>
</evidence>
<evidence type="ECO:0000256" key="5">
    <source>
        <dbReference type="ARBA" id="ARBA00022927"/>
    </source>
</evidence>
<dbReference type="Gene3D" id="3.10.110.10">
    <property type="entry name" value="Ubiquitin Conjugating Enzyme"/>
    <property type="match status" value="1"/>
</dbReference>
<gene>
    <name evidence="11" type="primary">LOC100304271</name>
</gene>
<comment type="subcellular location">
    <subcellularLocation>
        <location evidence="1">Endosome</location>
    </subcellularLocation>
</comment>
<dbReference type="InterPro" id="IPR017916">
    <property type="entry name" value="SB_dom"/>
</dbReference>
<evidence type="ECO:0000256" key="7">
    <source>
        <dbReference type="PROSITE-ProRule" id="PRU00644"/>
    </source>
</evidence>
<dbReference type="Gramene" id="Zm00001eb259630_T004">
    <property type="protein sequence ID" value="Zm00001eb259630_P004"/>
    <property type="gene ID" value="Zm00001eb259630"/>
</dbReference>
<dbReference type="PROSITE" id="PS51322">
    <property type="entry name" value="UEV"/>
    <property type="match status" value="1"/>
</dbReference>
<evidence type="ECO:0008006" key="14">
    <source>
        <dbReference type="Google" id="ProtNLM"/>
    </source>
</evidence>
<dbReference type="EnsemblPlants" id="Zm00001eb259630_T003">
    <property type="protein sequence ID" value="Zm00001eb259630_P003"/>
    <property type="gene ID" value="Zm00001eb259630"/>
</dbReference>
<evidence type="ECO:0000256" key="3">
    <source>
        <dbReference type="ARBA" id="ARBA00022448"/>
    </source>
</evidence>
<dbReference type="SUPFAM" id="SSF140111">
    <property type="entry name" value="Endosomal sorting complex assembly domain"/>
    <property type="match status" value="1"/>
</dbReference>
<dbReference type="Gramene" id="Zm00001eb259630_T003">
    <property type="protein sequence ID" value="Zm00001eb259630_P003"/>
    <property type="gene ID" value="Zm00001eb259630"/>
</dbReference>
<organism evidence="11 12">
    <name type="scientific">Zea mays</name>
    <name type="common">Maize</name>
    <dbReference type="NCBI Taxonomy" id="4577"/>
    <lineage>
        <taxon>Eukaryota</taxon>
        <taxon>Viridiplantae</taxon>
        <taxon>Streptophyta</taxon>
        <taxon>Embryophyta</taxon>
        <taxon>Tracheophyta</taxon>
        <taxon>Spermatophyta</taxon>
        <taxon>Magnoliopsida</taxon>
        <taxon>Liliopsida</taxon>
        <taxon>Poales</taxon>
        <taxon>Poaceae</taxon>
        <taxon>PACMAD clade</taxon>
        <taxon>Panicoideae</taxon>
        <taxon>Andropogonodae</taxon>
        <taxon>Andropogoneae</taxon>
        <taxon>Tripsacinae</taxon>
        <taxon>Zea</taxon>
    </lineage>
</organism>
<keyword evidence="13" id="KW-1267">Proteomics identification</keyword>
<evidence type="ECO:0000256" key="1">
    <source>
        <dbReference type="ARBA" id="ARBA00004177"/>
    </source>
</evidence>
<keyword evidence="4" id="KW-0967">Endosome</keyword>
<keyword evidence="6" id="KW-0175">Coiled coil</keyword>
<feature type="compositionally biased region" description="Pro residues" evidence="8">
    <location>
        <begin position="249"/>
        <end position="262"/>
    </location>
</feature>
<feature type="compositionally biased region" description="Low complexity" evidence="8">
    <location>
        <begin position="263"/>
        <end position="274"/>
    </location>
</feature>
<sequence>MCLFKNKGKQHHPTQGQRMGRKEGEGKKTRPPLPHRTPARQAGRPARITRHTHTVLVCSTTHANRNRNPISDPMARSPPPSSSAGGAQYAQQFLNTALSQRGPSALPYAEDVKWLIRNHLVALAEAFPSLHPKAALFTHNDGRAAHLLQADGTIPIHHAGASYNLPAVIWLPEPYPRSPPLVFLSPTRDMVIKPHHRLVDSSGLVANAPYLRSWVFPSSNLVDLVRSLSHLFGLDPPLFTRNPPAAAQAPPPNPSPTQPPPRLAASPSPSYSRLGGAAGFPASPQLAPRPPPTEDPAEVFKRNAVAKLVDMAYADAAALRTAREAEVDALFAVQAELRHRGGIVAQGVRNMGEEMEALERRLQDVMMATDVVEDWVRQNNRRGSNQATEDDEAIEPADVLSRQMIQCTAADLALEDTIYALDKAIQEGSVPFDGYLRSVRALSREQFFHRALSAKVHSAQQQAKVASMAARAPPQYAS</sequence>
<dbReference type="PROSITE" id="PS51312">
    <property type="entry name" value="SB"/>
    <property type="match status" value="1"/>
</dbReference>
<dbReference type="InterPro" id="IPR052070">
    <property type="entry name" value="ESCRT-I_UEV_domain"/>
</dbReference>
<feature type="compositionally biased region" description="Basic residues" evidence="8">
    <location>
        <begin position="1"/>
        <end position="12"/>
    </location>
</feature>
<dbReference type="Gene3D" id="6.10.140.820">
    <property type="match status" value="1"/>
</dbReference>
<keyword evidence="5 7" id="KW-0653">Protein transport</keyword>
<dbReference type="Pfam" id="PF09454">
    <property type="entry name" value="Vps23_core"/>
    <property type="match status" value="1"/>
</dbReference>
<dbReference type="Pfam" id="PF05743">
    <property type="entry name" value="UEV"/>
    <property type="match status" value="1"/>
</dbReference>
<accession>A0A804PQD0</accession>
<dbReference type="EnsemblPlants" id="Zm00001eb259630_T004">
    <property type="protein sequence ID" value="Zm00001eb259630_P004"/>
    <property type="gene ID" value="Zm00001eb259630"/>
</dbReference>
<protein>
    <recommendedName>
        <fullName evidence="14">Protein ELC-like</fullName>
    </recommendedName>
</protein>
<dbReference type="Gramene" id="Zm00001eb259630_T001">
    <property type="protein sequence ID" value="Zm00001eb259630_P001"/>
    <property type="gene ID" value="Zm00001eb259630"/>
</dbReference>
<proteinExistence type="evidence at protein level"/>
<comment type="similarity">
    <text evidence="2">Belongs to the ubiquitin-conjugating enzyme family. UEV subfamily.</text>
</comment>
<reference evidence="11" key="2">
    <citation type="submission" date="2019-07" db="EMBL/GenBank/DDBJ databases">
        <authorList>
            <person name="Seetharam A."/>
            <person name="Woodhouse M."/>
            <person name="Cannon E."/>
        </authorList>
    </citation>
    <scope>NUCLEOTIDE SEQUENCE [LARGE SCALE GENOMIC DNA]</scope>
    <source>
        <strain evidence="11">cv. B73</strain>
    </source>
</reference>
<dbReference type="EnsemblPlants" id="Zm00001eb259630_T001">
    <property type="protein sequence ID" value="Zm00001eb259630_P001"/>
    <property type="gene ID" value="Zm00001eb259630"/>
</dbReference>
<feature type="domain" description="SB" evidence="9">
    <location>
        <begin position="398"/>
        <end position="466"/>
    </location>
</feature>
<dbReference type="InterPro" id="IPR016135">
    <property type="entry name" value="UBQ-conjugating_enzyme/RWD"/>
</dbReference>
<keyword evidence="12" id="KW-1185">Reference proteome</keyword>
<dbReference type="CDD" id="cd11685">
    <property type="entry name" value="UEV_TSG101-like"/>
    <property type="match status" value="1"/>
</dbReference>
<dbReference type="GO" id="GO:0008333">
    <property type="term" value="P:endosome to lysosome transport"/>
    <property type="evidence" value="ECO:0000318"/>
    <property type="project" value="GO_Central"/>
</dbReference>
<feature type="domain" description="UEV" evidence="10">
    <location>
        <begin position="97"/>
        <end position="242"/>
    </location>
</feature>
<dbReference type="InterPro" id="IPR008883">
    <property type="entry name" value="UEV_N"/>
</dbReference>
<evidence type="ECO:0000256" key="6">
    <source>
        <dbReference type="ARBA" id="ARBA00023054"/>
    </source>
</evidence>
<evidence type="ECO:0000259" key="10">
    <source>
        <dbReference type="PROSITE" id="PS51322"/>
    </source>
</evidence>
<evidence type="ECO:0000313" key="12">
    <source>
        <dbReference type="Proteomes" id="UP000007305"/>
    </source>
</evidence>
<dbReference type="GO" id="GO:0000813">
    <property type="term" value="C:ESCRT I complex"/>
    <property type="evidence" value="ECO:0000318"/>
    <property type="project" value="GO_Central"/>
</dbReference>
<reference evidence="12" key="1">
    <citation type="journal article" date="2009" name="Science">
        <title>The B73 maize genome: complexity, diversity, and dynamics.</title>
        <authorList>
            <person name="Schnable P.S."/>
            <person name="Ware D."/>
            <person name="Fulton R.S."/>
            <person name="Stein J.C."/>
            <person name="Wei F."/>
            <person name="Pasternak S."/>
            <person name="Liang C."/>
            <person name="Zhang J."/>
            <person name="Fulton L."/>
            <person name="Graves T.A."/>
            <person name="Minx P."/>
            <person name="Reily A.D."/>
            <person name="Courtney L."/>
            <person name="Kruchowski S.S."/>
            <person name="Tomlinson C."/>
            <person name="Strong C."/>
            <person name="Delehaunty K."/>
            <person name="Fronick C."/>
            <person name="Courtney B."/>
            <person name="Rock S.M."/>
            <person name="Belter E."/>
            <person name="Du F."/>
            <person name="Kim K."/>
            <person name="Abbott R.M."/>
            <person name="Cotton M."/>
            <person name="Levy A."/>
            <person name="Marchetto P."/>
            <person name="Ochoa K."/>
            <person name="Jackson S.M."/>
            <person name="Gillam B."/>
            <person name="Chen W."/>
            <person name="Yan L."/>
            <person name="Higginbotham J."/>
            <person name="Cardenas M."/>
            <person name="Waligorski J."/>
            <person name="Applebaum E."/>
            <person name="Phelps L."/>
            <person name="Falcone J."/>
            <person name="Kanchi K."/>
            <person name="Thane T."/>
            <person name="Scimone A."/>
            <person name="Thane N."/>
            <person name="Henke J."/>
            <person name="Wang T."/>
            <person name="Ruppert J."/>
            <person name="Shah N."/>
            <person name="Rotter K."/>
            <person name="Hodges J."/>
            <person name="Ingenthron E."/>
            <person name="Cordes M."/>
            <person name="Kohlberg S."/>
            <person name="Sgro J."/>
            <person name="Delgado B."/>
            <person name="Mead K."/>
            <person name="Chinwalla A."/>
            <person name="Leonard S."/>
            <person name="Crouse K."/>
            <person name="Collura K."/>
            <person name="Kudrna D."/>
            <person name="Currie J."/>
            <person name="He R."/>
            <person name="Angelova A."/>
            <person name="Rajasekar S."/>
            <person name="Mueller T."/>
            <person name="Lomeli R."/>
            <person name="Scara G."/>
            <person name="Ko A."/>
            <person name="Delaney K."/>
            <person name="Wissotski M."/>
            <person name="Lopez G."/>
            <person name="Campos D."/>
            <person name="Braidotti M."/>
            <person name="Ashley E."/>
            <person name="Golser W."/>
            <person name="Kim H."/>
            <person name="Lee S."/>
            <person name="Lin J."/>
            <person name="Dujmic Z."/>
            <person name="Kim W."/>
            <person name="Talag J."/>
            <person name="Zuccolo A."/>
            <person name="Fan C."/>
            <person name="Sebastian A."/>
            <person name="Kramer M."/>
            <person name="Spiegel L."/>
            <person name="Nascimento L."/>
            <person name="Zutavern T."/>
            <person name="Miller B."/>
            <person name="Ambroise C."/>
            <person name="Muller S."/>
            <person name="Spooner W."/>
            <person name="Narechania A."/>
            <person name="Ren L."/>
            <person name="Wei S."/>
            <person name="Kumari S."/>
            <person name="Faga B."/>
            <person name="Levy M.J."/>
            <person name="McMahan L."/>
            <person name="Van Buren P."/>
            <person name="Vaughn M.W."/>
            <person name="Ying K."/>
            <person name="Yeh C.-T."/>
            <person name="Emrich S.J."/>
            <person name="Jia Y."/>
            <person name="Kalyanaraman A."/>
            <person name="Hsia A.-P."/>
            <person name="Barbazuk W.B."/>
            <person name="Baucom R.S."/>
            <person name="Brutnell T.P."/>
            <person name="Carpita N.C."/>
            <person name="Chaparro C."/>
            <person name="Chia J.-M."/>
            <person name="Deragon J.-M."/>
            <person name="Estill J.C."/>
            <person name="Fu Y."/>
            <person name="Jeddeloh J.A."/>
            <person name="Han Y."/>
            <person name="Lee H."/>
            <person name="Li P."/>
            <person name="Lisch D.R."/>
            <person name="Liu S."/>
            <person name="Liu Z."/>
            <person name="Nagel D.H."/>
            <person name="McCann M.C."/>
            <person name="SanMiguel P."/>
            <person name="Myers A.M."/>
            <person name="Nettleton D."/>
            <person name="Nguyen J."/>
            <person name="Penning B.W."/>
            <person name="Ponnala L."/>
            <person name="Schneider K.L."/>
            <person name="Schwartz D.C."/>
            <person name="Sharma A."/>
            <person name="Soderlund C."/>
            <person name="Springer N.M."/>
            <person name="Sun Q."/>
            <person name="Wang H."/>
            <person name="Waterman M."/>
            <person name="Westerman R."/>
            <person name="Wolfgruber T.K."/>
            <person name="Yang L."/>
            <person name="Yu Y."/>
            <person name="Zhang L."/>
            <person name="Zhou S."/>
            <person name="Zhu Q."/>
            <person name="Bennetzen J.L."/>
            <person name="Dawe R.K."/>
            <person name="Jiang J."/>
            <person name="Jiang N."/>
            <person name="Presting G.G."/>
            <person name="Wessler S.R."/>
            <person name="Aluru S."/>
            <person name="Martienssen R.A."/>
            <person name="Clifton S.W."/>
            <person name="McCombie W.R."/>
            <person name="Wing R.A."/>
            <person name="Wilson R.K."/>
        </authorList>
    </citation>
    <scope>NUCLEOTIDE SEQUENCE [LARGE SCALE GENOMIC DNA]</scope>
    <source>
        <strain evidence="12">cv. B73</strain>
    </source>
</reference>
<dbReference type="InterPro" id="IPR037202">
    <property type="entry name" value="ESCRT_assembly_dom"/>
</dbReference>
<name>A0A804PQD0_MAIZE</name>
<dbReference type="PANTHER" id="PTHR23306">
    <property type="entry name" value="TUMOR SUSCEPTIBILITY GENE 101 PROTEIN-RELATED"/>
    <property type="match status" value="1"/>
</dbReference>
<dbReference type="AlphaFoldDB" id="A0A804PQD0"/>
<evidence type="ECO:0000256" key="8">
    <source>
        <dbReference type="SAM" id="MobiDB-lite"/>
    </source>
</evidence>
<evidence type="ECO:0000256" key="4">
    <source>
        <dbReference type="ARBA" id="ARBA00022753"/>
    </source>
</evidence>
<feature type="region of interest" description="Disordered" evidence="8">
    <location>
        <begin position="242"/>
        <end position="297"/>
    </location>
</feature>
<evidence type="ECO:0000256" key="2">
    <source>
        <dbReference type="ARBA" id="ARBA00009594"/>
    </source>
</evidence>
<evidence type="ECO:0007829" key="13">
    <source>
        <dbReference type="PeptideAtlas" id="A0A804PQD0"/>
    </source>
</evidence>
<dbReference type="PANTHER" id="PTHR23306:SF3">
    <property type="entry name" value="TUMOR SUPPRESSOR PROTEIN 101"/>
    <property type="match status" value="1"/>
</dbReference>